<evidence type="ECO:0000256" key="2">
    <source>
        <dbReference type="ARBA" id="ARBA00013149"/>
    </source>
</evidence>
<evidence type="ECO:0000256" key="3">
    <source>
        <dbReference type="ARBA" id="ARBA00014046"/>
    </source>
</evidence>
<evidence type="ECO:0000256" key="9">
    <source>
        <dbReference type="PIRSR" id="PIRSR602081-2"/>
    </source>
</evidence>
<dbReference type="GO" id="GO:0071949">
    <property type="term" value="F:FAD binding"/>
    <property type="evidence" value="ECO:0007669"/>
    <property type="project" value="TreeGrafter"/>
</dbReference>
<comment type="caution">
    <text evidence="12">The sequence shown here is derived from an EMBL/GenBank/DDBJ whole genome shotgun (WGS) entry which is preliminary data.</text>
</comment>
<evidence type="ECO:0000256" key="4">
    <source>
        <dbReference type="ARBA" id="ARBA00022630"/>
    </source>
</evidence>
<dbReference type="OrthoDB" id="9772484at2"/>
<dbReference type="AlphaFoldDB" id="A0A0A2V0I3"/>
<evidence type="ECO:0000256" key="8">
    <source>
        <dbReference type="PIRSR" id="PIRSR602081-1"/>
    </source>
</evidence>
<dbReference type="PANTHER" id="PTHR11455:SF9">
    <property type="entry name" value="CRYPTOCHROME CIRCADIAN CLOCK 5 ISOFORM X1"/>
    <property type="match status" value="1"/>
</dbReference>
<evidence type="ECO:0000313" key="12">
    <source>
        <dbReference type="EMBL" id="KGP92533.1"/>
    </source>
</evidence>
<comment type="cofactor">
    <cofactor evidence="8">
        <name>FAD</name>
        <dbReference type="ChEBI" id="CHEBI:57692"/>
    </cofactor>
    <text evidence="8">Binds 1 FAD per subunit.</text>
</comment>
<dbReference type="Gene3D" id="1.25.40.80">
    <property type="match status" value="1"/>
</dbReference>
<dbReference type="SUPFAM" id="SSF48173">
    <property type="entry name" value="Cryptochrome/photolyase FAD-binding domain"/>
    <property type="match status" value="1"/>
</dbReference>
<dbReference type="Gene3D" id="1.10.579.10">
    <property type="entry name" value="DNA Cyclobutane Dipyrimidine Photolyase, subunit A, domain 3"/>
    <property type="match status" value="1"/>
</dbReference>
<dbReference type="RefSeq" id="WP_036780181.1">
    <property type="nucleotide sequence ID" value="NZ_AVBG01000002.1"/>
</dbReference>
<dbReference type="InterPro" id="IPR036134">
    <property type="entry name" value="Crypto/Photolyase_FAD-like_sf"/>
</dbReference>
<dbReference type="Pfam" id="PF03441">
    <property type="entry name" value="FAD_binding_7"/>
    <property type="match status" value="1"/>
</dbReference>
<dbReference type="InterPro" id="IPR006050">
    <property type="entry name" value="DNA_photolyase_N"/>
</dbReference>
<comment type="similarity">
    <text evidence="10">Belongs to the DNA photolyase family.</text>
</comment>
<dbReference type="Pfam" id="PF00875">
    <property type="entry name" value="DNA_photolyase"/>
    <property type="match status" value="1"/>
</dbReference>
<name>A0A0A2V0I3_9BACI</name>
<feature type="binding site" evidence="8">
    <location>
        <begin position="279"/>
        <end position="286"/>
    </location>
    <ligand>
        <name>FAD</name>
        <dbReference type="ChEBI" id="CHEBI:57692"/>
    </ligand>
</feature>
<organism evidence="12 13">
    <name type="scientific">Pontibacillus chungwhensis BH030062</name>
    <dbReference type="NCBI Taxonomy" id="1385513"/>
    <lineage>
        <taxon>Bacteria</taxon>
        <taxon>Bacillati</taxon>
        <taxon>Bacillota</taxon>
        <taxon>Bacilli</taxon>
        <taxon>Bacillales</taxon>
        <taxon>Bacillaceae</taxon>
        <taxon>Pontibacillus</taxon>
    </lineage>
</organism>
<dbReference type="Proteomes" id="UP000030153">
    <property type="component" value="Unassembled WGS sequence"/>
</dbReference>
<feature type="site" description="Electron transfer via tryptophanyl radical" evidence="9">
    <location>
        <position position="310"/>
    </location>
</feature>
<dbReference type="InterPro" id="IPR002081">
    <property type="entry name" value="Cryptochrome/DNA_photolyase_1"/>
</dbReference>
<evidence type="ECO:0000256" key="5">
    <source>
        <dbReference type="ARBA" id="ARBA00022827"/>
    </source>
</evidence>
<keyword evidence="13" id="KW-1185">Reference proteome</keyword>
<dbReference type="FunFam" id="1.10.579.10:FF:000003">
    <property type="entry name" value="Deoxyribodipyrimidine photo-lyase"/>
    <property type="match status" value="1"/>
</dbReference>
<keyword evidence="5 8" id="KW-0274">FAD</keyword>
<dbReference type="PRINTS" id="PR00147">
    <property type="entry name" value="DNAPHOTLYASE"/>
</dbReference>
<keyword evidence="12" id="KW-0456">Lyase</keyword>
<dbReference type="Gene3D" id="3.40.50.620">
    <property type="entry name" value="HUPs"/>
    <property type="match status" value="1"/>
</dbReference>
<dbReference type="InterPro" id="IPR036155">
    <property type="entry name" value="Crypto/Photolyase_N_sf"/>
</dbReference>
<evidence type="ECO:0000256" key="1">
    <source>
        <dbReference type="ARBA" id="ARBA00001932"/>
    </source>
</evidence>
<evidence type="ECO:0000256" key="10">
    <source>
        <dbReference type="RuleBase" id="RU004182"/>
    </source>
</evidence>
<reference evidence="12 13" key="1">
    <citation type="submission" date="2013-08" db="EMBL/GenBank/DDBJ databases">
        <title>Genome of Pontibacillus chungwhensis.</title>
        <authorList>
            <person name="Wang Q."/>
            <person name="Wang G."/>
        </authorList>
    </citation>
    <scope>NUCLEOTIDE SEQUENCE [LARGE SCALE GENOMIC DNA]</scope>
    <source>
        <strain evidence="12 13">BH030062</strain>
    </source>
</reference>
<feature type="domain" description="Photolyase/cryptochrome alpha/beta" evidence="11">
    <location>
        <begin position="3"/>
        <end position="134"/>
    </location>
</feature>
<dbReference type="GO" id="GO:0009416">
    <property type="term" value="P:response to light stimulus"/>
    <property type="evidence" value="ECO:0007669"/>
    <property type="project" value="TreeGrafter"/>
</dbReference>
<evidence type="ECO:0000256" key="6">
    <source>
        <dbReference type="ARBA" id="ARBA00022991"/>
    </source>
</evidence>
<dbReference type="PROSITE" id="PS00394">
    <property type="entry name" value="DNA_PHOTOLYASES_1_1"/>
    <property type="match status" value="1"/>
</dbReference>
<dbReference type="EC" id="4.1.99.3" evidence="2"/>
<feature type="site" description="Electron transfer via tryptophanyl radical" evidence="9">
    <location>
        <position position="386"/>
    </location>
</feature>
<accession>A0A0A2V0I3</accession>
<dbReference type="GO" id="GO:0003677">
    <property type="term" value="F:DNA binding"/>
    <property type="evidence" value="ECO:0007669"/>
    <property type="project" value="TreeGrafter"/>
</dbReference>
<comment type="cofactor">
    <cofactor evidence="1">
        <name>(6R)-5,10-methylene-5,6,7,8-tetrahydrofolate</name>
        <dbReference type="ChEBI" id="CHEBI:15636"/>
    </cofactor>
</comment>
<dbReference type="eggNOG" id="COG0415">
    <property type="taxonomic scope" value="Bacteria"/>
</dbReference>
<dbReference type="STRING" id="1385513.N780_14165"/>
<evidence type="ECO:0000259" key="11">
    <source>
        <dbReference type="PROSITE" id="PS51645"/>
    </source>
</evidence>
<dbReference type="InterPro" id="IPR014729">
    <property type="entry name" value="Rossmann-like_a/b/a_fold"/>
</dbReference>
<proteinExistence type="inferred from homology"/>
<dbReference type="GO" id="GO:0003904">
    <property type="term" value="F:deoxyribodipyrimidine photo-lyase activity"/>
    <property type="evidence" value="ECO:0007669"/>
    <property type="project" value="UniProtKB-EC"/>
</dbReference>
<dbReference type="PANTHER" id="PTHR11455">
    <property type="entry name" value="CRYPTOCHROME"/>
    <property type="match status" value="1"/>
</dbReference>
<feature type="binding site" evidence="8">
    <location>
        <position position="226"/>
    </location>
    <ligand>
        <name>FAD</name>
        <dbReference type="ChEBI" id="CHEBI:57692"/>
    </ligand>
</feature>
<dbReference type="EMBL" id="AVBG01000002">
    <property type="protein sequence ID" value="KGP92533.1"/>
    <property type="molecule type" value="Genomic_DNA"/>
</dbReference>
<dbReference type="SUPFAM" id="SSF52425">
    <property type="entry name" value="Cryptochrome/photolyase, N-terminal domain"/>
    <property type="match status" value="1"/>
</dbReference>
<feature type="site" description="Electron transfer via tryptophanyl radical" evidence="9">
    <location>
        <position position="363"/>
    </location>
</feature>
<feature type="binding site" evidence="8">
    <location>
        <position position="276"/>
    </location>
    <ligand>
        <name>FAD</name>
        <dbReference type="ChEBI" id="CHEBI:57692"/>
    </ligand>
</feature>
<dbReference type="InterPro" id="IPR018394">
    <property type="entry name" value="DNA_photolyase_1_CS_C"/>
</dbReference>
<dbReference type="InterPro" id="IPR005101">
    <property type="entry name" value="Cryptochr/Photolyase_FAD-bd"/>
</dbReference>
<feature type="binding site" evidence="8">
    <location>
        <begin position="376"/>
        <end position="378"/>
    </location>
    <ligand>
        <name>FAD</name>
        <dbReference type="ChEBI" id="CHEBI:57692"/>
    </ligand>
</feature>
<keyword evidence="4 8" id="KW-0285">Flavoprotein</keyword>
<evidence type="ECO:0000256" key="7">
    <source>
        <dbReference type="ARBA" id="ARBA00033999"/>
    </source>
</evidence>
<evidence type="ECO:0000313" key="13">
    <source>
        <dbReference type="Proteomes" id="UP000030153"/>
    </source>
</evidence>
<dbReference type="PROSITE" id="PS51645">
    <property type="entry name" value="PHR_CRY_ALPHA_BETA"/>
    <property type="match status" value="1"/>
</dbReference>
<comment type="catalytic activity">
    <reaction evidence="7">
        <text>cyclobutadipyrimidine (in DNA) = 2 pyrimidine residues (in DNA).</text>
        <dbReference type="EC" id="4.1.99.3"/>
    </reaction>
</comment>
<gene>
    <name evidence="12" type="ORF">N780_14165</name>
</gene>
<dbReference type="GO" id="GO:0000719">
    <property type="term" value="P:photoreactive repair"/>
    <property type="evidence" value="ECO:0007669"/>
    <property type="project" value="UniProtKB-ARBA"/>
</dbReference>
<protein>
    <recommendedName>
        <fullName evidence="3">Deoxyribodipyrimidine photo-lyase</fullName>
        <ecNumber evidence="2">4.1.99.3</ecNumber>
    </recommendedName>
</protein>
<keyword evidence="6 10" id="KW-0157">Chromophore</keyword>
<sequence>MNKVNVVWFRQDLRLSDHKALYYALKDAEQSGAKVIGLFHIHPSLNDEFTIRHDYFFRSLEDLVHQAADYQFPVHFITGKAEEAFQQLLDQDFTVQSVFYNKDEVGFGRERDQSVNKWLEAQDIQVESFVDAHIHGAEEVHKKDGGHYKVFTPYYRMWSSLDKPAVFSVDKKKLSELGADFTDQFQEGEEAFRDLLSKCTKEWKHIGERSAIQRLAHFLHNKVHQYEENRDFPAKNATSMVSPYLKNGVLSPRTVYHKAMEVKKENGGESKGLETYISEIAWRDFYNMIHYMYPNSKHEEVSEQYQGIDWNQDEDYFEKWKEGQTGYPIVDAAMRQLNTIGWMHNRLRMVVASFLTKDYLVDWRKGEQYFEERLIDYDASSNIGGWQWAASTGTDAVPYFRVFNPTRQSERFDPEGEFIKSYLPQLKDVPKKYIHEPSKMSAEEQEQYNCKIGEDYPEPSVDHKTMRKRAIEVFEKQKDS</sequence>
<feature type="binding site" evidence="8">
    <location>
        <begin position="238"/>
        <end position="242"/>
    </location>
    <ligand>
        <name>FAD</name>
        <dbReference type="ChEBI" id="CHEBI:57692"/>
    </ligand>
</feature>